<sequence>MMYSIFLQLTQFIFFYSNNDNNAYSDGDTLVLCTFNIFIHDVHNWLGVLFYLENKYDNW</sequence>
<keyword evidence="2" id="KW-1185">Reference proteome</keyword>
<organism evidence="1 2">
    <name type="scientific">Paramecium sonneborni</name>
    <dbReference type="NCBI Taxonomy" id="65129"/>
    <lineage>
        <taxon>Eukaryota</taxon>
        <taxon>Sar</taxon>
        <taxon>Alveolata</taxon>
        <taxon>Ciliophora</taxon>
        <taxon>Intramacronucleata</taxon>
        <taxon>Oligohymenophorea</taxon>
        <taxon>Peniculida</taxon>
        <taxon>Parameciidae</taxon>
        <taxon>Paramecium</taxon>
    </lineage>
</organism>
<evidence type="ECO:0000313" key="2">
    <source>
        <dbReference type="Proteomes" id="UP000692954"/>
    </source>
</evidence>
<accession>A0A8S1M115</accession>
<dbReference type="Proteomes" id="UP000692954">
    <property type="component" value="Unassembled WGS sequence"/>
</dbReference>
<name>A0A8S1M115_9CILI</name>
<gene>
    <name evidence="1" type="ORF">PSON_ATCC_30995.1.T0320066</name>
</gene>
<evidence type="ECO:0000313" key="1">
    <source>
        <dbReference type="EMBL" id="CAD8074428.1"/>
    </source>
</evidence>
<proteinExistence type="predicted"/>
<reference evidence="1" key="1">
    <citation type="submission" date="2021-01" db="EMBL/GenBank/DDBJ databases">
        <authorList>
            <consortium name="Genoscope - CEA"/>
            <person name="William W."/>
        </authorList>
    </citation>
    <scope>NUCLEOTIDE SEQUENCE</scope>
</reference>
<protein>
    <submittedName>
        <fullName evidence="1">Uncharacterized protein</fullName>
    </submittedName>
</protein>
<dbReference type="AlphaFoldDB" id="A0A8S1M115"/>
<dbReference type="EMBL" id="CAJJDN010000032">
    <property type="protein sequence ID" value="CAD8074428.1"/>
    <property type="molecule type" value="Genomic_DNA"/>
</dbReference>
<comment type="caution">
    <text evidence="1">The sequence shown here is derived from an EMBL/GenBank/DDBJ whole genome shotgun (WGS) entry which is preliminary data.</text>
</comment>